<evidence type="ECO:0000256" key="1">
    <source>
        <dbReference type="ARBA" id="ARBA00008857"/>
    </source>
</evidence>
<comment type="caution">
    <text evidence="5">The sequence shown here is derived from an EMBL/GenBank/DDBJ whole genome shotgun (WGS) entry which is preliminary data.</text>
</comment>
<sequence>MSSSSATYKVTIRTDQVNDEGKSAVRIRITKDRKTAYYHTGIFLKLSKDARKSEWNPKATTEKRNWVASKHFDSGSLNTRIKTILEGLQAIETKHPAYTSAQIRDAYAQPEAAKKTGFIAFSEEWIIRKRNHGQYGTASTYITQMGYFKRFWGDRPDDPAKLTPYIISELVHFLRTCDTRRGKGYDAKTINDAFGVYRSFFRNAVLEGWIPPAPNPFSIPLVEEVLKQVERPNVDQIYSLIKLEGLTPDLVHTRNLFLMQFFLHGARVSEVYTLKWSNVNSTHIIFKPRKRAKEVKIIPRHEGIEWILSQYPQQGNYIFPFFAEKHEKAKGEELRLLMRNLNTRIANRLKIIAKMAGLPHLASHMQRHTFADHAWELTKDIRKVQGMLGHSESKTTEGYMTKLGQISKDNLSTSLYSGVQENIRETISGKGYSDELQKEPKE</sequence>
<proteinExistence type="inferred from homology"/>
<dbReference type="GO" id="GO:0015074">
    <property type="term" value="P:DNA integration"/>
    <property type="evidence" value="ECO:0007669"/>
    <property type="project" value="InterPro"/>
</dbReference>
<organism evidence="5 6">
    <name type="scientific">Pontibacter qinzhouensis</name>
    <dbReference type="NCBI Taxonomy" id="2603253"/>
    <lineage>
        <taxon>Bacteria</taxon>
        <taxon>Pseudomonadati</taxon>
        <taxon>Bacteroidota</taxon>
        <taxon>Cytophagia</taxon>
        <taxon>Cytophagales</taxon>
        <taxon>Hymenobacteraceae</taxon>
        <taxon>Pontibacter</taxon>
    </lineage>
</organism>
<evidence type="ECO:0000313" key="6">
    <source>
        <dbReference type="Proteomes" id="UP000321926"/>
    </source>
</evidence>
<dbReference type="PROSITE" id="PS51898">
    <property type="entry name" value="TYR_RECOMBINASE"/>
    <property type="match status" value="1"/>
</dbReference>
<dbReference type="Pfam" id="PF13102">
    <property type="entry name" value="Phage_int_SAM_5"/>
    <property type="match status" value="1"/>
</dbReference>
<dbReference type="Gene3D" id="1.10.443.10">
    <property type="entry name" value="Intergrase catalytic core"/>
    <property type="match status" value="1"/>
</dbReference>
<feature type="domain" description="Tyr recombinase" evidence="4">
    <location>
        <begin position="227"/>
        <end position="413"/>
    </location>
</feature>
<dbReference type="InterPro" id="IPR013762">
    <property type="entry name" value="Integrase-like_cat_sf"/>
</dbReference>
<dbReference type="Gene3D" id="1.10.150.130">
    <property type="match status" value="1"/>
</dbReference>
<dbReference type="SUPFAM" id="SSF56349">
    <property type="entry name" value="DNA breaking-rejoining enzymes"/>
    <property type="match status" value="1"/>
</dbReference>
<dbReference type="PANTHER" id="PTHR30349:SF41">
    <property type="entry name" value="INTEGRASE_RECOMBINASE PROTEIN MJ0367-RELATED"/>
    <property type="match status" value="1"/>
</dbReference>
<dbReference type="EMBL" id="VRTY01000003">
    <property type="protein sequence ID" value="TXK52335.1"/>
    <property type="molecule type" value="Genomic_DNA"/>
</dbReference>
<keyword evidence="6" id="KW-1185">Reference proteome</keyword>
<evidence type="ECO:0000256" key="3">
    <source>
        <dbReference type="ARBA" id="ARBA00023172"/>
    </source>
</evidence>
<evidence type="ECO:0000259" key="4">
    <source>
        <dbReference type="PROSITE" id="PS51898"/>
    </source>
</evidence>
<dbReference type="GO" id="GO:0006310">
    <property type="term" value="P:DNA recombination"/>
    <property type="evidence" value="ECO:0007669"/>
    <property type="project" value="UniProtKB-KW"/>
</dbReference>
<dbReference type="Pfam" id="PF00589">
    <property type="entry name" value="Phage_integrase"/>
    <property type="match status" value="1"/>
</dbReference>
<evidence type="ECO:0000256" key="2">
    <source>
        <dbReference type="ARBA" id="ARBA00023125"/>
    </source>
</evidence>
<evidence type="ECO:0000313" key="5">
    <source>
        <dbReference type="EMBL" id="TXK52335.1"/>
    </source>
</evidence>
<dbReference type="InterPro" id="IPR025269">
    <property type="entry name" value="SAM-like_dom"/>
</dbReference>
<comment type="similarity">
    <text evidence="1">Belongs to the 'phage' integrase family.</text>
</comment>
<dbReference type="InterPro" id="IPR011010">
    <property type="entry name" value="DNA_brk_join_enz"/>
</dbReference>
<dbReference type="AlphaFoldDB" id="A0A5C8KF78"/>
<dbReference type="InterPro" id="IPR035386">
    <property type="entry name" value="Arm-DNA-bind_5"/>
</dbReference>
<dbReference type="InterPro" id="IPR002104">
    <property type="entry name" value="Integrase_catalytic"/>
</dbReference>
<gene>
    <name evidence="5" type="ORF">FVR03_01075</name>
</gene>
<dbReference type="PANTHER" id="PTHR30349">
    <property type="entry name" value="PHAGE INTEGRASE-RELATED"/>
    <property type="match status" value="1"/>
</dbReference>
<dbReference type="InterPro" id="IPR050090">
    <property type="entry name" value="Tyrosine_recombinase_XerCD"/>
</dbReference>
<keyword evidence="3" id="KW-0233">DNA recombination</keyword>
<name>A0A5C8KF78_9BACT</name>
<dbReference type="RefSeq" id="WP_147919907.1">
    <property type="nucleotide sequence ID" value="NZ_VRTY01000003.1"/>
</dbReference>
<dbReference type="Proteomes" id="UP000321926">
    <property type="component" value="Unassembled WGS sequence"/>
</dbReference>
<accession>A0A5C8KF78</accession>
<dbReference type="InterPro" id="IPR010998">
    <property type="entry name" value="Integrase_recombinase_N"/>
</dbReference>
<protein>
    <submittedName>
        <fullName evidence="5">Tyrosine-type recombinase/integrase</fullName>
    </submittedName>
</protein>
<dbReference type="Pfam" id="PF17293">
    <property type="entry name" value="Arm-DNA-bind_5"/>
    <property type="match status" value="1"/>
</dbReference>
<dbReference type="GO" id="GO:0003677">
    <property type="term" value="F:DNA binding"/>
    <property type="evidence" value="ECO:0007669"/>
    <property type="project" value="UniProtKB-KW"/>
</dbReference>
<dbReference type="OrthoDB" id="1094492at2"/>
<reference evidence="5 6" key="1">
    <citation type="submission" date="2019-08" db="EMBL/GenBank/DDBJ databases">
        <authorList>
            <person name="Shi S."/>
        </authorList>
    </citation>
    <scope>NUCLEOTIDE SEQUENCE [LARGE SCALE GENOMIC DNA]</scope>
    <source>
        <strain evidence="5 6">GY10130</strain>
    </source>
</reference>
<keyword evidence="2" id="KW-0238">DNA-binding</keyword>